<gene>
    <name evidence="2" type="ORF">FHS37_001977</name>
</gene>
<reference evidence="2 3" key="1">
    <citation type="submission" date="2020-08" db="EMBL/GenBank/DDBJ databases">
        <title>Genomic Encyclopedia of Type Strains, Phase III (KMG-III): the genomes of soil and plant-associated and newly described type strains.</title>
        <authorList>
            <person name="Whitman W."/>
        </authorList>
    </citation>
    <scope>NUCLEOTIDE SEQUENCE [LARGE SCALE GENOMIC DNA]</scope>
    <source>
        <strain evidence="2 3">CECT 3273</strain>
    </source>
</reference>
<dbReference type="EMBL" id="JACHJI010000003">
    <property type="protein sequence ID" value="MBB4897942.1"/>
    <property type="molecule type" value="Genomic_DNA"/>
</dbReference>
<dbReference type="RefSeq" id="WP_184819195.1">
    <property type="nucleotide sequence ID" value="NZ_BMTK01000012.1"/>
</dbReference>
<name>A0A7W7LX27_9ACTN</name>
<sequence>MLLTAGSSGPSPAPFLLVRGLLALVGGGALATRSASARRRAFVSDGLAQRPGSRAGARVVPVVFLRVVGGVLALGGPVALCAAIVMTARS</sequence>
<evidence type="ECO:0000256" key="1">
    <source>
        <dbReference type="SAM" id="Phobius"/>
    </source>
</evidence>
<evidence type="ECO:0000313" key="3">
    <source>
        <dbReference type="Proteomes" id="UP000579523"/>
    </source>
</evidence>
<comment type="caution">
    <text evidence="2">The sequence shown here is derived from an EMBL/GenBank/DDBJ whole genome shotgun (WGS) entry which is preliminary data.</text>
</comment>
<keyword evidence="1" id="KW-0812">Transmembrane</keyword>
<dbReference type="Proteomes" id="UP000579523">
    <property type="component" value="Unassembled WGS sequence"/>
</dbReference>
<keyword evidence="1" id="KW-1133">Transmembrane helix</keyword>
<proteinExistence type="predicted"/>
<evidence type="ECO:0000313" key="2">
    <source>
        <dbReference type="EMBL" id="MBB4897942.1"/>
    </source>
</evidence>
<feature type="transmembrane region" description="Helical" evidence="1">
    <location>
        <begin position="12"/>
        <end position="31"/>
    </location>
</feature>
<keyword evidence="1" id="KW-0472">Membrane</keyword>
<organism evidence="2 3">
    <name type="scientific">Streptomyces griseomycini</name>
    <dbReference type="NCBI Taxonomy" id="66895"/>
    <lineage>
        <taxon>Bacteria</taxon>
        <taxon>Bacillati</taxon>
        <taxon>Actinomycetota</taxon>
        <taxon>Actinomycetes</taxon>
        <taxon>Kitasatosporales</taxon>
        <taxon>Streptomycetaceae</taxon>
        <taxon>Streptomyces</taxon>
    </lineage>
</organism>
<keyword evidence="3" id="KW-1185">Reference proteome</keyword>
<feature type="transmembrane region" description="Helical" evidence="1">
    <location>
        <begin position="63"/>
        <end position="88"/>
    </location>
</feature>
<accession>A0A7W7LX27</accession>
<protein>
    <submittedName>
        <fullName evidence="2">Uncharacterized protein</fullName>
    </submittedName>
</protein>
<dbReference type="AlphaFoldDB" id="A0A7W7LX27"/>